<evidence type="ECO:0000256" key="1">
    <source>
        <dbReference type="SAM" id="MobiDB-lite"/>
    </source>
</evidence>
<keyword evidence="3" id="KW-1185">Reference proteome</keyword>
<feature type="compositionally biased region" description="Low complexity" evidence="1">
    <location>
        <begin position="36"/>
        <end position="64"/>
    </location>
</feature>
<dbReference type="EMBL" id="JAPMOS010000019">
    <property type="protein sequence ID" value="KAJ4459468.1"/>
    <property type="molecule type" value="Genomic_DNA"/>
</dbReference>
<reference evidence="2" key="1">
    <citation type="journal article" date="2022" name="bioRxiv">
        <title>Genomics of Preaxostyla Flagellates Illuminates Evolutionary Transitions and the Path Towards Mitochondrial Loss.</title>
        <authorList>
            <person name="Novak L.V.F."/>
            <person name="Treitli S.C."/>
            <person name="Pyrih J."/>
            <person name="Halakuc P."/>
            <person name="Pipaliya S.V."/>
            <person name="Vacek V."/>
            <person name="Brzon O."/>
            <person name="Soukal P."/>
            <person name="Eme L."/>
            <person name="Dacks J.B."/>
            <person name="Karnkowska A."/>
            <person name="Elias M."/>
            <person name="Hampl V."/>
        </authorList>
    </citation>
    <scope>NUCLEOTIDE SEQUENCE</scope>
    <source>
        <strain evidence="2">RCP-MX</strain>
    </source>
</reference>
<gene>
    <name evidence="2" type="ORF">PAPYR_4516</name>
</gene>
<feature type="region of interest" description="Disordered" evidence="1">
    <location>
        <begin position="218"/>
        <end position="240"/>
    </location>
</feature>
<feature type="region of interest" description="Disordered" evidence="1">
    <location>
        <begin position="1"/>
        <end position="22"/>
    </location>
</feature>
<evidence type="ECO:0000313" key="3">
    <source>
        <dbReference type="Proteomes" id="UP001141327"/>
    </source>
</evidence>
<proteinExistence type="predicted"/>
<accession>A0ABQ8UMF9</accession>
<evidence type="ECO:0000313" key="2">
    <source>
        <dbReference type="EMBL" id="KAJ4459468.1"/>
    </source>
</evidence>
<feature type="compositionally biased region" description="Basic and acidic residues" evidence="1">
    <location>
        <begin position="1"/>
        <end position="21"/>
    </location>
</feature>
<sequence length="372" mass="40390">MELAAERKELEVVRRSERDQAVRLASTEARLTSSRARYSALRSLTPRSRTPPGSSPRSSPRLSPIESFLKPGEKGYHEPTTSPFVLETKHSVESTAFENLCAHLLNNALASPRSNPYAPYPTTRTHLARTFYDPDDPETALRPDFLALVFFREGTTVLDIAQPAPPLPSLPVLSSPPPDGPRPMCATPPTGVLRPNPVHAKKLSPHAIAMMAPAPTPLAATATNPTSAPPTSPTAPASASASEAAACQNSYVVGEFTLDAATIPEKVFQVARGVKAIICHKTHVYYSPYEEVPLSDLIAYCVVVVRGPLNDEERLLFHVTALTRGMGAYLEAGRFRLFHNPPPPKEGQVQLLLVEEHLSPFPAPRLPPPEFS</sequence>
<name>A0ABQ8UMF9_9EUKA</name>
<comment type="caution">
    <text evidence="2">The sequence shown here is derived from an EMBL/GenBank/DDBJ whole genome shotgun (WGS) entry which is preliminary data.</text>
</comment>
<protein>
    <submittedName>
        <fullName evidence="2">Uncharacterized protein</fullName>
    </submittedName>
</protein>
<organism evidence="2 3">
    <name type="scientific">Paratrimastix pyriformis</name>
    <dbReference type="NCBI Taxonomy" id="342808"/>
    <lineage>
        <taxon>Eukaryota</taxon>
        <taxon>Metamonada</taxon>
        <taxon>Preaxostyla</taxon>
        <taxon>Paratrimastigidae</taxon>
        <taxon>Paratrimastix</taxon>
    </lineage>
</organism>
<dbReference type="Proteomes" id="UP001141327">
    <property type="component" value="Unassembled WGS sequence"/>
</dbReference>
<feature type="region of interest" description="Disordered" evidence="1">
    <location>
        <begin position="36"/>
        <end position="81"/>
    </location>
</feature>